<reference evidence="1" key="1">
    <citation type="submission" date="2022-10" db="EMBL/GenBank/DDBJ databases">
        <title>Completed Genome Sequence of two octocoral isolated bacterium, Endozoicomonas euniceicola EF212T and Endozoicomonas gorgoniicola PS125T.</title>
        <authorList>
            <person name="Chiou Y.-J."/>
            <person name="Chen Y.-H."/>
        </authorList>
    </citation>
    <scope>NUCLEOTIDE SEQUENCE</scope>
    <source>
        <strain evidence="1">EF212</strain>
    </source>
</reference>
<protein>
    <submittedName>
        <fullName evidence="1">Uncharacterized protein</fullName>
    </submittedName>
</protein>
<accession>A0ABY6GN28</accession>
<gene>
    <name evidence="1" type="ORF">NX720_14450</name>
</gene>
<dbReference type="EMBL" id="CP103300">
    <property type="protein sequence ID" value="UYM14108.1"/>
    <property type="molecule type" value="Genomic_DNA"/>
</dbReference>
<organism evidence="1 2">
    <name type="scientific">Endozoicomonas euniceicola</name>
    <dbReference type="NCBI Taxonomy" id="1234143"/>
    <lineage>
        <taxon>Bacteria</taxon>
        <taxon>Pseudomonadati</taxon>
        <taxon>Pseudomonadota</taxon>
        <taxon>Gammaproteobacteria</taxon>
        <taxon>Oceanospirillales</taxon>
        <taxon>Endozoicomonadaceae</taxon>
        <taxon>Endozoicomonas</taxon>
    </lineage>
</organism>
<proteinExistence type="predicted"/>
<sequence length="427" mass="48073">MAEPDTLKLHKRFMHWLFITFLVCWPGISMAGKGEKATIPKQLQELLTSSGYKVIKCKPLEEGKFCHSSSIVHSIQILDTENIPRASMANIMSRFSTQPSVASRFDGIDPQLWDSPHTQAAAVSDLLAAELNEVFKTSEVYLASILERISELGHHSIILTAINTLRAIRQSAEPVNLSPTVDELVNDVRLDLNQFGSLEVAMLLSMTTSRPTLVLDVSNHSEVIAIRITAPGGPHAMFPWVELRITQQEELSQRWMERELNNASFQFVVSPEYGLLPLERLDESLQEPPVPAASTQRLFSCSSNECPATCYDTQTGGFRNAGTSDDKPVKSRISPTLKKGLPKESIRDKWERYSNRFRQQTPDKPDSITSNPSLITYRNLAVFFIGSAIGTFLGQGERIRAYLYQSVCGNRTWHECQKYYVNNYFPR</sequence>
<name>A0ABY6GN28_9GAMM</name>
<keyword evidence="2" id="KW-1185">Reference proteome</keyword>
<dbReference type="Proteomes" id="UP001163255">
    <property type="component" value="Chromosome"/>
</dbReference>
<evidence type="ECO:0000313" key="1">
    <source>
        <dbReference type="EMBL" id="UYM14108.1"/>
    </source>
</evidence>
<dbReference type="RefSeq" id="WP_262595511.1">
    <property type="nucleotide sequence ID" value="NZ_CP103300.1"/>
</dbReference>
<evidence type="ECO:0000313" key="2">
    <source>
        <dbReference type="Proteomes" id="UP001163255"/>
    </source>
</evidence>